<organism evidence="2 3">
    <name type="scientific">Helicobacter pylori Aklavik86</name>
    <dbReference type="NCBI Taxonomy" id="1055532"/>
    <lineage>
        <taxon>Bacteria</taxon>
        <taxon>Pseudomonadati</taxon>
        <taxon>Campylobacterota</taxon>
        <taxon>Epsilonproteobacteria</taxon>
        <taxon>Campylobacterales</taxon>
        <taxon>Helicobacteraceae</taxon>
        <taxon>Helicobacter</taxon>
    </lineage>
</organism>
<keyword evidence="1" id="KW-1133">Transmembrane helix</keyword>
<gene>
    <name evidence="2" type="ORF">HPAKL86_06585</name>
</gene>
<dbReference type="HOGENOM" id="CLU_1538004_0_0_7"/>
<keyword evidence="1" id="KW-0472">Membrane</keyword>
<reference evidence="2 3" key="1">
    <citation type="journal article" date="2015" name="Genome Announc.">
        <title>Complete Genome Sequences of Two Helicobacter pylori Strains from a Canadian Arctic Aboriginal Community.</title>
        <authorList>
            <person name="Kersulyte D."/>
            <person name="Bertoli M.T."/>
            <person name="Tamma S."/>
            <person name="Keelan M."/>
            <person name="Munday R."/>
            <person name="Geary J."/>
            <person name="Veldhuyzen van Zanten S."/>
            <person name="Goodman K.J."/>
            <person name="Berg D.E."/>
        </authorList>
    </citation>
    <scope>NUCLEOTIDE SEQUENCE [LARGE SCALE GENOMIC DNA]</scope>
    <source>
        <strain evidence="2">Aklavik86</strain>
    </source>
</reference>
<feature type="transmembrane region" description="Helical" evidence="1">
    <location>
        <begin position="121"/>
        <end position="141"/>
    </location>
</feature>
<dbReference type="PATRIC" id="fig|1055532.3.peg.1361"/>
<dbReference type="EMBL" id="CP003476">
    <property type="protein sequence ID" value="AFX90304.1"/>
    <property type="molecule type" value="Genomic_DNA"/>
</dbReference>
<evidence type="ECO:0000256" key="1">
    <source>
        <dbReference type="SAM" id="Phobius"/>
    </source>
</evidence>
<keyword evidence="1" id="KW-0812">Transmembrane</keyword>
<dbReference type="Proteomes" id="UP000010078">
    <property type="component" value="Chromosome"/>
</dbReference>
<name>K7Y3I4_HELPX</name>
<proteinExistence type="predicted"/>
<accession>K7Y3I4</accession>
<feature type="transmembrane region" description="Helical" evidence="1">
    <location>
        <begin position="6"/>
        <end position="26"/>
    </location>
</feature>
<evidence type="ECO:0000313" key="3">
    <source>
        <dbReference type="Proteomes" id="UP000010078"/>
    </source>
</evidence>
<dbReference type="AlphaFoldDB" id="K7Y3I4"/>
<protein>
    <submittedName>
        <fullName evidence="2">Uncharacterized protein</fullName>
    </submittedName>
</protein>
<dbReference type="KEGG" id="hpyk:HPAKL86_06585"/>
<feature type="transmembrane region" description="Helical" evidence="1">
    <location>
        <begin position="79"/>
        <end position="100"/>
    </location>
</feature>
<evidence type="ECO:0000313" key="2">
    <source>
        <dbReference type="EMBL" id="AFX90304.1"/>
    </source>
</evidence>
<feature type="transmembrane region" description="Helical" evidence="1">
    <location>
        <begin position="47"/>
        <end position="67"/>
    </location>
</feature>
<sequence length="150" mass="16512">MGSLSHILVSILVVVLGLALVAMLLNRIKECVKACIKSFFTSLLAKFGLGKFVFGGFLSIPTLTAWIFGRSGFTAGEKFVIFCLGVLSLTCLIGTAYFGYGIITDFSALSASMWWWSLSKITWFCVGYIVLWGLTLFMSFFTCSVIEDYS</sequence>